<dbReference type="AlphaFoldDB" id="A0A368F1X2"/>
<comment type="caution">
    <text evidence="2">The sequence shown here is derived from an EMBL/GenBank/DDBJ whole genome shotgun (WGS) entry which is preliminary data.</text>
</comment>
<dbReference type="EMBL" id="JOJR01009347">
    <property type="protein sequence ID" value="RCN26096.1"/>
    <property type="molecule type" value="Genomic_DNA"/>
</dbReference>
<feature type="region of interest" description="Disordered" evidence="1">
    <location>
        <begin position="182"/>
        <end position="238"/>
    </location>
</feature>
<evidence type="ECO:0000313" key="3">
    <source>
        <dbReference type="Proteomes" id="UP000252519"/>
    </source>
</evidence>
<evidence type="ECO:0000256" key="1">
    <source>
        <dbReference type="SAM" id="MobiDB-lite"/>
    </source>
</evidence>
<proteinExistence type="predicted"/>
<gene>
    <name evidence="2" type="ORF">ANCCAN_28184</name>
</gene>
<dbReference type="Proteomes" id="UP000252519">
    <property type="component" value="Unassembled WGS sequence"/>
</dbReference>
<accession>A0A368F1X2</accession>
<sequence>MSNSFVAESSQERKQIFQDSINKKVVLEWVRVTGLPNPRKKPFDRILQELAVDILKYPREKPIAFSWPTAAGMTGNILAIRAKISYDFWRFFITEGRGLLAEYNKTNNLDIRINREQTLTVSDNERLGESMTPTMAAVQFGINLEAWNGLPLDDLLTQKEKDAIKRGDVKLGSLRLTGVNLTKSQSSKNTSENNKENCMEKQESSSNSSESPDVEVGRKRPTSGVNNQDDLPAKMPKV</sequence>
<keyword evidence="3" id="KW-1185">Reference proteome</keyword>
<organism evidence="2 3">
    <name type="scientific">Ancylostoma caninum</name>
    <name type="common">Dog hookworm</name>
    <dbReference type="NCBI Taxonomy" id="29170"/>
    <lineage>
        <taxon>Eukaryota</taxon>
        <taxon>Metazoa</taxon>
        <taxon>Ecdysozoa</taxon>
        <taxon>Nematoda</taxon>
        <taxon>Chromadorea</taxon>
        <taxon>Rhabditida</taxon>
        <taxon>Rhabditina</taxon>
        <taxon>Rhabditomorpha</taxon>
        <taxon>Strongyloidea</taxon>
        <taxon>Ancylostomatidae</taxon>
        <taxon>Ancylostomatinae</taxon>
        <taxon>Ancylostoma</taxon>
    </lineage>
</organism>
<feature type="compositionally biased region" description="Low complexity" evidence="1">
    <location>
        <begin position="182"/>
        <end position="192"/>
    </location>
</feature>
<protein>
    <submittedName>
        <fullName evidence="2">Uncharacterized protein</fullName>
    </submittedName>
</protein>
<dbReference type="OrthoDB" id="5865824at2759"/>
<name>A0A368F1X2_ANCCA</name>
<feature type="compositionally biased region" description="Basic and acidic residues" evidence="1">
    <location>
        <begin position="193"/>
        <end position="203"/>
    </location>
</feature>
<evidence type="ECO:0000313" key="2">
    <source>
        <dbReference type="EMBL" id="RCN26096.1"/>
    </source>
</evidence>
<reference evidence="2 3" key="1">
    <citation type="submission" date="2014-10" db="EMBL/GenBank/DDBJ databases">
        <title>Draft genome of the hookworm Ancylostoma caninum.</title>
        <authorList>
            <person name="Mitreva M."/>
        </authorList>
    </citation>
    <scope>NUCLEOTIDE SEQUENCE [LARGE SCALE GENOMIC DNA]</scope>
    <source>
        <strain evidence="2 3">Baltimore</strain>
    </source>
</reference>